<dbReference type="BioCyc" id="SONE211586:G1GMP-792-MONOMER"/>
<reference evidence="3 4" key="2">
    <citation type="journal article" date="2005" name="Proteomics">
        <title>Global detection and characterization of hypothetical proteins in Shewanella oneidensis MR-1 using LC-MS based proteomics.</title>
        <authorList>
            <person name="Elias D.A."/>
            <person name="Monroe M.E."/>
            <person name="Marshall M.J."/>
            <person name="Romine M.F."/>
            <person name="Belieav A.S."/>
            <person name="Fredrickson J.K."/>
            <person name="Anderson G.A."/>
            <person name="Smith R.D."/>
            <person name="Lipton M.S."/>
        </authorList>
    </citation>
    <scope>NUCLEOTIDE SEQUENCE [LARGE SCALE GENOMIC DNA]</scope>
    <source>
        <strain evidence="4">ATCC 700550 / JCM 31522 / CIP 106686 / LMG 19005 / NCIMB 14063 / MR-1</strain>
    </source>
</reference>
<dbReference type="OrthoDB" id="6145642at2"/>
<dbReference type="Proteomes" id="UP000008186">
    <property type="component" value="Chromosome"/>
</dbReference>
<reference evidence="3 4" key="1">
    <citation type="journal article" date="2002" name="Nat. Biotechnol.">
        <title>Genome sequence of the dissimilatory metal ion-reducing bacterium Shewanella oneidensis.</title>
        <authorList>
            <person name="Heidelberg J.F."/>
            <person name="Paulsen I.T."/>
            <person name="Nelson K.E."/>
            <person name="Gaidos E.J."/>
            <person name="Nelson W.C."/>
            <person name="Read T.D."/>
            <person name="Eisen J.A."/>
            <person name="Seshadri R."/>
            <person name="Ward N."/>
            <person name="Methe B."/>
            <person name="Clayton R.A."/>
            <person name="Meyer T."/>
            <person name="Tsapin A."/>
            <person name="Scott J."/>
            <person name="Beanan M."/>
            <person name="Brinkac L."/>
            <person name="Daugherty S."/>
            <person name="DeBoy R.T."/>
            <person name="Dodson R.J."/>
            <person name="Durkin A.S."/>
            <person name="Haft D.H."/>
            <person name="Kolonay J.F."/>
            <person name="Madupu R."/>
            <person name="Peterson J.D."/>
            <person name="Umayam L.A."/>
            <person name="White O."/>
            <person name="Wolf A.M."/>
            <person name="Vamathevan J."/>
            <person name="Weidman J."/>
            <person name="Impraim M."/>
            <person name="Lee K."/>
            <person name="Berry K."/>
            <person name="Lee C."/>
            <person name="Mueller J."/>
            <person name="Khouri H."/>
            <person name="Gill J."/>
            <person name="Utterback T.R."/>
            <person name="McDonald L.A."/>
            <person name="Feldblyum T.V."/>
            <person name="Smith H.O."/>
            <person name="Venter J.C."/>
            <person name="Nealson K.H."/>
            <person name="Fraser C.M."/>
        </authorList>
    </citation>
    <scope>NUCLEOTIDE SEQUENCE [LARGE SCALE GENOMIC DNA]</scope>
    <source>
        <strain evidence="4">ATCC 700550 / JCM 31522 / CIP 106686 / LMG 19005 / NCIMB 14063 / MR-1</strain>
    </source>
</reference>
<dbReference type="eggNOG" id="COG4726">
    <property type="taxonomic scope" value="Bacteria"/>
</dbReference>
<reference evidence="3 4" key="3">
    <citation type="journal article" date="2008" name="Appl. Environ. Microbiol.">
        <title>Identification of mobile elements and pseudogenes in the Shewanella oneidensis MR-1 genome.</title>
        <authorList>
            <person name="Romine M.F."/>
            <person name="Carlson T.S."/>
            <person name="Norbeck A.D."/>
            <person name="McCue L.A."/>
            <person name="Lipton M.S."/>
        </authorList>
    </citation>
    <scope>NUCLEOTIDE SEQUENCE [LARGE SCALE GENOMIC DNA]</scope>
    <source>
        <strain evidence="4">ATCC 700550 / JCM 31522 / CIP 106686 / LMG 19005 / NCIMB 14063 / MR-1</strain>
    </source>
</reference>
<dbReference type="RefSeq" id="WP_011071140.1">
    <property type="nucleotide sequence ID" value="NC_004347.2"/>
</dbReference>
<reference evidence="3 4" key="4">
    <citation type="journal article" date="2011" name="BMC Genomics">
        <title>Genome-wide protein localization prediction strategies for gram negative bacteria.</title>
        <authorList>
            <person name="Romine M.F."/>
        </authorList>
    </citation>
    <scope>NUCLEOTIDE SEQUENCE [LARGE SCALE GENOMIC DNA]</scope>
    <source>
        <strain evidence="4">ATCC 700550 / JCM 31522 / CIP 106686 / LMG 19005 / NCIMB 14063 / MR-1</strain>
    </source>
</reference>
<sequence length="542" mass="56518">MDKLRPAIGNKEHGAVLLIVLVFSLLASLLVVTSLRDNLVQERLSGNFQKQINAQLLAEQGMHESYNQLKNQLKQTPNQSLQTLYDQLPTNANGSLEGSSYALDNGKITGAELSLDSRGQHLEGQAKLNAQFTLQASKGNTIFNDAIVSCESLNLTGSSSIDGYDSRKGAYGDSISNGQGGSQRNQHGKGNVTTIEPNANITLTGNAPIYGDVSATGSVTLSGSSSLSGSIQANNDVTLGTGTVSGNIAAGNNFKLANSGKVEGSVKANNNASTAPSAQINGTLQYGGEGNFHQNSQIGNLVNTRPNLPPVPTKSCDPLDISAVMGGFKMPNNGARRIDSNANVTITPTGSSKTELSWKGDYFPSLTPTAETIFGTETPVFNLDSLVMSADGVLNISGGDVTLIVNGDFKMSGSNQLNVAPGSSLTLLFVNGEISFTAGANNGNNIKAQTLTDTHKPPVSIFSGSDKDVTVSGNVPIYAALYAPKSKVNLQGGPEIFGSVRGKAITATGNGKIHYDNALGSADLGEDHALPAVVLLKQWQYL</sequence>
<dbReference type="HOGENOM" id="CLU_497717_0_0_6"/>
<organism evidence="3 4">
    <name type="scientific">Shewanella oneidensis (strain ATCC 700550 / JCM 31522 / CIP 106686 / LMG 19005 / NCIMB 14063 / MR-1)</name>
    <dbReference type="NCBI Taxonomy" id="211586"/>
    <lineage>
        <taxon>Bacteria</taxon>
        <taxon>Pseudomonadati</taxon>
        <taxon>Pseudomonadota</taxon>
        <taxon>Gammaproteobacteria</taxon>
        <taxon>Alteromonadales</taxon>
        <taxon>Shewanellaceae</taxon>
        <taxon>Shewanella</taxon>
    </lineage>
</organism>
<keyword evidence="4" id="KW-1185">Reference proteome</keyword>
<evidence type="ECO:0000256" key="1">
    <source>
        <dbReference type="SAM" id="MobiDB-lite"/>
    </source>
</evidence>
<evidence type="ECO:0000259" key="2">
    <source>
        <dbReference type="Pfam" id="PF23981"/>
    </source>
</evidence>
<dbReference type="PaxDb" id="211586-SO_0850"/>
<evidence type="ECO:0000313" key="3">
    <source>
        <dbReference type="EMBL" id="AAN53926.1"/>
    </source>
</evidence>
<dbReference type="InterPro" id="IPR055729">
    <property type="entry name" value="DUF7305"/>
</dbReference>
<evidence type="ECO:0000313" key="4">
    <source>
        <dbReference type="Proteomes" id="UP000008186"/>
    </source>
</evidence>
<dbReference type="STRING" id="211586.SO_0850"/>
<dbReference type="PATRIC" id="fig|211586.12.peg.814"/>
<dbReference type="InterPro" id="IPR007607">
    <property type="entry name" value="BacA/B"/>
</dbReference>
<dbReference type="Pfam" id="PF23981">
    <property type="entry name" value="DUF7305"/>
    <property type="match status" value="1"/>
</dbReference>
<dbReference type="AlphaFoldDB" id="Q8EII9"/>
<feature type="region of interest" description="Disordered" evidence="1">
    <location>
        <begin position="172"/>
        <end position="194"/>
    </location>
</feature>
<dbReference type="EMBL" id="AE014299">
    <property type="protein sequence ID" value="AAN53926.1"/>
    <property type="molecule type" value="Genomic_DNA"/>
</dbReference>
<feature type="compositionally biased region" description="Polar residues" evidence="1">
    <location>
        <begin position="174"/>
        <end position="185"/>
    </location>
</feature>
<gene>
    <name evidence="3" type="ordered locus">SO_0850</name>
</gene>
<accession>Q8EII9</accession>
<name>Q8EII9_SHEON</name>
<protein>
    <submittedName>
        <fullName evidence="3">Type IV pilin-associated adhesin</fullName>
    </submittedName>
</protein>
<dbReference type="Pfam" id="PF04519">
    <property type="entry name" value="Bactofilin"/>
    <property type="match status" value="1"/>
</dbReference>
<dbReference type="KEGG" id="son:SO_0850"/>
<proteinExistence type="predicted"/>
<feature type="domain" description="DUF7305" evidence="2">
    <location>
        <begin position="384"/>
        <end position="520"/>
    </location>
</feature>